<dbReference type="CDD" id="cd00207">
    <property type="entry name" value="fer2"/>
    <property type="match status" value="1"/>
</dbReference>
<keyword evidence="2" id="KW-0285">Flavoprotein</keyword>
<evidence type="ECO:0000313" key="11">
    <source>
        <dbReference type="Proteomes" id="UP001500192"/>
    </source>
</evidence>
<proteinExistence type="predicted"/>
<evidence type="ECO:0000259" key="8">
    <source>
        <dbReference type="PROSITE" id="PS51085"/>
    </source>
</evidence>
<dbReference type="PANTHER" id="PTHR47354:SF1">
    <property type="entry name" value="CARNITINE MONOOXYGENASE REDUCTASE SUBUNIT"/>
    <property type="match status" value="1"/>
</dbReference>
<keyword evidence="4" id="KW-0479">Metal-binding</keyword>
<dbReference type="EMBL" id="BAABIB010000075">
    <property type="protein sequence ID" value="GAA5166931.1"/>
    <property type="molecule type" value="Genomic_DNA"/>
</dbReference>
<evidence type="ECO:0000256" key="2">
    <source>
        <dbReference type="ARBA" id="ARBA00022630"/>
    </source>
</evidence>
<sequence length="327" mass="35167">MQCMNALKTLPHTEVEIDAVLAAKEVLADGVVRLTLRHPGGGPMPEWQPGAHLDLVLGPGLVRQYSLCGDPADRSVLRVAVLREPEGRGGSRHVHDALSEGDCVLVRGPRNHFPLVEAPRYLFIAGGIGITPIVPMLAEVQARGVPWRLVYGGRTRASMAFREELVERYGDRVSVCPQDETGLLDLNALLGEPRDDTAVYCCGPEPLLKAVEERCAAWPSGALHVERFAPKADPDAGPHAEFEVELAQSGVTVTVPADTSILHAVEAAGIAVASSCQEGTCGTCETVVLEGVPDHRDSILTEEEQAENETMMICVSRSRTPRLVLDL</sequence>
<feature type="domain" description="2Fe-2S ferredoxin-type" evidence="8">
    <location>
        <begin position="242"/>
        <end position="327"/>
    </location>
</feature>
<keyword evidence="3" id="KW-0001">2Fe-2S</keyword>
<protein>
    <submittedName>
        <fullName evidence="10">PDR/VanB family oxidoreductase</fullName>
    </submittedName>
</protein>
<dbReference type="SUPFAM" id="SSF54292">
    <property type="entry name" value="2Fe-2S ferredoxin-like"/>
    <property type="match status" value="1"/>
</dbReference>
<dbReference type="PROSITE" id="PS51384">
    <property type="entry name" value="FAD_FR"/>
    <property type="match status" value="1"/>
</dbReference>
<dbReference type="PRINTS" id="PR00409">
    <property type="entry name" value="PHDIOXRDTASE"/>
</dbReference>
<dbReference type="Pfam" id="PF00175">
    <property type="entry name" value="NAD_binding_1"/>
    <property type="match status" value="1"/>
</dbReference>
<dbReference type="InterPro" id="IPR001433">
    <property type="entry name" value="OxRdtase_FAD/NAD-bd"/>
</dbReference>
<dbReference type="SUPFAM" id="SSF63380">
    <property type="entry name" value="Riboflavin synthase domain-like"/>
    <property type="match status" value="1"/>
</dbReference>
<evidence type="ECO:0000313" key="10">
    <source>
        <dbReference type="EMBL" id="GAA5166931.1"/>
    </source>
</evidence>
<evidence type="ECO:0000256" key="6">
    <source>
        <dbReference type="ARBA" id="ARBA00023004"/>
    </source>
</evidence>
<dbReference type="PANTHER" id="PTHR47354">
    <property type="entry name" value="NADH OXIDOREDUCTASE HCR"/>
    <property type="match status" value="1"/>
</dbReference>
<comment type="caution">
    <text evidence="10">The sequence shown here is derived from an EMBL/GenBank/DDBJ whole genome shotgun (WGS) entry which is preliminary data.</text>
</comment>
<keyword evidence="7" id="KW-0411">Iron-sulfur</keyword>
<accession>A0ABP9QT78</accession>
<dbReference type="Gene3D" id="3.40.50.80">
    <property type="entry name" value="Nucleotide-binding domain of ferredoxin-NADP reductase (FNR) module"/>
    <property type="match status" value="1"/>
</dbReference>
<dbReference type="Proteomes" id="UP001500192">
    <property type="component" value="Unassembled WGS sequence"/>
</dbReference>
<dbReference type="SUPFAM" id="SSF52343">
    <property type="entry name" value="Ferredoxin reductase-like, C-terminal NADP-linked domain"/>
    <property type="match status" value="1"/>
</dbReference>
<dbReference type="CDD" id="cd06185">
    <property type="entry name" value="PDR_like"/>
    <property type="match status" value="1"/>
</dbReference>
<dbReference type="Gene3D" id="2.40.30.10">
    <property type="entry name" value="Translation factors"/>
    <property type="match status" value="1"/>
</dbReference>
<dbReference type="InterPro" id="IPR017938">
    <property type="entry name" value="Riboflavin_synthase-like_b-brl"/>
</dbReference>
<feature type="domain" description="FAD-binding FR-type" evidence="9">
    <location>
        <begin position="14"/>
        <end position="116"/>
    </location>
</feature>
<dbReference type="Gene3D" id="3.10.20.30">
    <property type="match status" value="1"/>
</dbReference>
<organism evidence="10 11">
    <name type="scientific">Amycolatopsis dongchuanensis</name>
    <dbReference type="NCBI Taxonomy" id="1070866"/>
    <lineage>
        <taxon>Bacteria</taxon>
        <taxon>Bacillati</taxon>
        <taxon>Actinomycetota</taxon>
        <taxon>Actinomycetes</taxon>
        <taxon>Pseudonocardiales</taxon>
        <taxon>Pseudonocardiaceae</taxon>
        <taxon>Amycolatopsis</taxon>
    </lineage>
</organism>
<name>A0ABP9QT78_9PSEU</name>
<reference evidence="11" key="1">
    <citation type="journal article" date="2019" name="Int. J. Syst. Evol. Microbiol.">
        <title>The Global Catalogue of Microorganisms (GCM) 10K type strain sequencing project: providing services to taxonomists for standard genome sequencing and annotation.</title>
        <authorList>
            <consortium name="The Broad Institute Genomics Platform"/>
            <consortium name="The Broad Institute Genome Sequencing Center for Infectious Disease"/>
            <person name="Wu L."/>
            <person name="Ma J."/>
        </authorList>
    </citation>
    <scope>NUCLEOTIDE SEQUENCE [LARGE SCALE GENOMIC DNA]</scope>
    <source>
        <strain evidence="11">JCM 18054</strain>
    </source>
</reference>
<evidence type="ECO:0000256" key="4">
    <source>
        <dbReference type="ARBA" id="ARBA00022723"/>
    </source>
</evidence>
<gene>
    <name evidence="10" type="ORF">GCM10023214_40390</name>
</gene>
<dbReference type="InterPro" id="IPR017927">
    <property type="entry name" value="FAD-bd_FR_type"/>
</dbReference>
<dbReference type="PROSITE" id="PS00197">
    <property type="entry name" value="2FE2S_FER_1"/>
    <property type="match status" value="1"/>
</dbReference>
<evidence type="ECO:0000256" key="7">
    <source>
        <dbReference type="ARBA" id="ARBA00023014"/>
    </source>
</evidence>
<keyword evidence="6" id="KW-0408">Iron</keyword>
<dbReference type="Pfam" id="PF00111">
    <property type="entry name" value="Fer2"/>
    <property type="match status" value="1"/>
</dbReference>
<dbReference type="InterPro" id="IPR006058">
    <property type="entry name" value="2Fe2S_fd_BS"/>
</dbReference>
<dbReference type="PROSITE" id="PS51085">
    <property type="entry name" value="2FE2S_FER_2"/>
    <property type="match status" value="1"/>
</dbReference>
<dbReference type="InterPro" id="IPR036010">
    <property type="entry name" value="2Fe-2S_ferredoxin-like_sf"/>
</dbReference>
<evidence type="ECO:0000256" key="3">
    <source>
        <dbReference type="ARBA" id="ARBA00022714"/>
    </source>
</evidence>
<keyword evidence="5" id="KW-0560">Oxidoreductase</keyword>
<keyword evidence="11" id="KW-1185">Reference proteome</keyword>
<evidence type="ECO:0000256" key="1">
    <source>
        <dbReference type="ARBA" id="ARBA00001974"/>
    </source>
</evidence>
<dbReference type="InterPro" id="IPR039261">
    <property type="entry name" value="FNR_nucleotide-bd"/>
</dbReference>
<evidence type="ECO:0000259" key="9">
    <source>
        <dbReference type="PROSITE" id="PS51384"/>
    </source>
</evidence>
<dbReference type="InterPro" id="IPR050415">
    <property type="entry name" value="MRET"/>
</dbReference>
<evidence type="ECO:0000256" key="5">
    <source>
        <dbReference type="ARBA" id="ARBA00023002"/>
    </source>
</evidence>
<dbReference type="InterPro" id="IPR012675">
    <property type="entry name" value="Beta-grasp_dom_sf"/>
</dbReference>
<comment type="cofactor">
    <cofactor evidence="1">
        <name>FAD</name>
        <dbReference type="ChEBI" id="CHEBI:57692"/>
    </cofactor>
</comment>
<dbReference type="InterPro" id="IPR001041">
    <property type="entry name" value="2Fe-2S_ferredoxin-type"/>
</dbReference>